<dbReference type="InterPro" id="IPR016161">
    <property type="entry name" value="Ald_DH/histidinol_DH"/>
</dbReference>
<comment type="similarity">
    <text evidence="1 4">Belongs to the aldehyde dehydrogenase family.</text>
</comment>
<accession>A0A913WTF7</accession>
<dbReference type="RefSeq" id="XP_020893856.1">
    <property type="nucleotide sequence ID" value="XM_021038197.2"/>
</dbReference>
<dbReference type="PANTHER" id="PTHR11699">
    <property type="entry name" value="ALDEHYDE DEHYDROGENASE-RELATED"/>
    <property type="match status" value="1"/>
</dbReference>
<sequence>MSESPEPIKNPQIKFTQLFINNEYVDSLSGKTFPTINPSSGEKICDVSEGDKEDVDKAVEAAKEAFKPGSKWRTMDASNRGRLLYKMADLLERDIAYLASLETFDSGKLFDDSVGDMQECISCLRYYAGWADKVHGKTIPADGPYFVYTRHEPVGVVGAITPWNFPLAMACCKLAPALACGNVVILKPAEQTPLTALYAASLFKEAGFPPGVVNVIPGYGPTAGAGITHHMGIDKVSFTGSTEVGRLIQSASANSNLKRVTLELGGKSPNIVLADCDLDIAVEVAHQALFFNQGQVCCAASRTFVQDSIYDEFVKKSVQRAQNRTVGNPFDKNTEHGPQIDQEQFNKILDLIESGKKEGATLNCGGQRHGEKGLFIQPTVFSDVKDDMRIAKEEIFGPVQQIFKFKDMDEAIERANNTTYGLAAVVFTKDIDKALAISSSLKAGTVWVNCYGAGAPQAPFGGFKMSGFGREYGEDALLPYCEVKTVTISIPSKNS</sequence>
<dbReference type="Gene3D" id="3.40.309.10">
    <property type="entry name" value="Aldehyde Dehydrogenase, Chain A, domain 2"/>
    <property type="match status" value="1"/>
</dbReference>
<organism evidence="6 7">
    <name type="scientific">Exaiptasia diaphana</name>
    <name type="common">Tropical sea anemone</name>
    <name type="synonym">Aiptasia pulchella</name>
    <dbReference type="NCBI Taxonomy" id="2652724"/>
    <lineage>
        <taxon>Eukaryota</taxon>
        <taxon>Metazoa</taxon>
        <taxon>Cnidaria</taxon>
        <taxon>Anthozoa</taxon>
        <taxon>Hexacorallia</taxon>
        <taxon>Actiniaria</taxon>
        <taxon>Aiptasiidae</taxon>
        <taxon>Exaiptasia</taxon>
    </lineage>
</organism>
<keyword evidence="7" id="KW-1185">Reference proteome</keyword>
<keyword evidence="2 4" id="KW-0560">Oxidoreductase</keyword>
<dbReference type="OrthoDB" id="310895at2759"/>
<dbReference type="KEGG" id="epa:110232957"/>
<name>A0A913WTF7_EXADI</name>
<dbReference type="InterPro" id="IPR015590">
    <property type="entry name" value="Aldehyde_DH_dom"/>
</dbReference>
<evidence type="ECO:0000259" key="5">
    <source>
        <dbReference type="Pfam" id="PF00171"/>
    </source>
</evidence>
<dbReference type="GO" id="GO:0016620">
    <property type="term" value="F:oxidoreductase activity, acting on the aldehyde or oxo group of donors, NAD or NADP as acceptor"/>
    <property type="evidence" value="ECO:0007669"/>
    <property type="project" value="InterPro"/>
</dbReference>
<feature type="domain" description="Aldehyde dehydrogenase" evidence="5">
    <location>
        <begin position="25"/>
        <end position="486"/>
    </location>
</feature>
<dbReference type="InterPro" id="IPR016162">
    <property type="entry name" value="Ald_DH_N"/>
</dbReference>
<dbReference type="InterPro" id="IPR016163">
    <property type="entry name" value="Ald_DH_C"/>
</dbReference>
<dbReference type="GeneID" id="110232957"/>
<dbReference type="InterPro" id="IPR016160">
    <property type="entry name" value="Ald_DH_CS_CYS"/>
</dbReference>
<protein>
    <recommendedName>
        <fullName evidence="5">Aldehyde dehydrogenase domain-containing protein</fullName>
    </recommendedName>
</protein>
<evidence type="ECO:0000313" key="6">
    <source>
        <dbReference type="EnsemblMetazoa" id="XP_020893856.1"/>
    </source>
</evidence>
<evidence type="ECO:0000256" key="1">
    <source>
        <dbReference type="ARBA" id="ARBA00009986"/>
    </source>
</evidence>
<dbReference type="PROSITE" id="PS00070">
    <property type="entry name" value="ALDEHYDE_DEHYDR_CYS"/>
    <property type="match status" value="1"/>
</dbReference>
<dbReference type="CDD" id="cd07141">
    <property type="entry name" value="ALDH_F1AB_F2_RALDH1"/>
    <property type="match status" value="1"/>
</dbReference>
<dbReference type="FunFam" id="3.40.309.10:FF:000001">
    <property type="entry name" value="Mitochondrial aldehyde dehydrogenase 2"/>
    <property type="match status" value="1"/>
</dbReference>
<dbReference type="SUPFAM" id="SSF53720">
    <property type="entry name" value="ALDH-like"/>
    <property type="match status" value="1"/>
</dbReference>
<feature type="active site" evidence="3">
    <location>
        <position position="263"/>
    </location>
</feature>
<reference evidence="6" key="1">
    <citation type="submission" date="2022-11" db="UniProtKB">
        <authorList>
            <consortium name="EnsemblMetazoa"/>
        </authorList>
    </citation>
    <scope>IDENTIFICATION</scope>
</reference>
<dbReference type="InterPro" id="IPR029510">
    <property type="entry name" value="Ald_DH_CS_GLU"/>
</dbReference>
<dbReference type="FunFam" id="3.40.605.10:FF:000026">
    <property type="entry name" value="Aldehyde dehydrogenase, putative"/>
    <property type="match status" value="1"/>
</dbReference>
<evidence type="ECO:0000313" key="7">
    <source>
        <dbReference type="Proteomes" id="UP000887567"/>
    </source>
</evidence>
<proteinExistence type="inferred from homology"/>
<dbReference type="Pfam" id="PF00171">
    <property type="entry name" value="Aldedh"/>
    <property type="match status" value="1"/>
</dbReference>
<dbReference type="AlphaFoldDB" id="A0A913WTF7"/>
<dbReference type="Gene3D" id="3.40.605.10">
    <property type="entry name" value="Aldehyde Dehydrogenase, Chain A, domain 1"/>
    <property type="match status" value="1"/>
</dbReference>
<dbReference type="OMA" id="GTYAINW"/>
<dbReference type="EnsemblMetazoa" id="XM_021038197.2">
    <property type="protein sequence ID" value="XP_020893856.1"/>
    <property type="gene ID" value="LOC110232957"/>
</dbReference>
<evidence type="ECO:0000256" key="3">
    <source>
        <dbReference type="PROSITE-ProRule" id="PRU10007"/>
    </source>
</evidence>
<dbReference type="Proteomes" id="UP000887567">
    <property type="component" value="Unplaced"/>
</dbReference>
<evidence type="ECO:0000256" key="4">
    <source>
        <dbReference type="RuleBase" id="RU003345"/>
    </source>
</evidence>
<evidence type="ECO:0000256" key="2">
    <source>
        <dbReference type="ARBA" id="ARBA00023002"/>
    </source>
</evidence>
<dbReference type="FunFam" id="3.40.605.10:FF:000050">
    <property type="entry name" value="Aldehyde dehydrogenase, mitochondrial"/>
    <property type="match status" value="1"/>
</dbReference>
<dbReference type="PROSITE" id="PS00687">
    <property type="entry name" value="ALDEHYDE_DEHYDR_GLU"/>
    <property type="match status" value="1"/>
</dbReference>